<sequence>MTVRVLDSSVILAIVFGERGREEAVRLSRGALISSVNVGEIVTKCLEKAESEQAALDYMKNSNIIVVGFDFDDARLAGQLSARTPKGVLSLGDRACLVTAIRAGAAAVTADRIWAQLDLPCPVELIR</sequence>
<dbReference type="RefSeq" id="WP_106770316.1">
    <property type="nucleotide sequence ID" value="NZ_PXYK01000001.1"/>
</dbReference>
<evidence type="ECO:0000259" key="1">
    <source>
        <dbReference type="Pfam" id="PF01850"/>
    </source>
</evidence>
<dbReference type="Proteomes" id="UP000241229">
    <property type="component" value="Unassembled WGS sequence"/>
</dbReference>
<proteinExistence type="predicted"/>
<comment type="caution">
    <text evidence="2">The sequence shown here is derived from an EMBL/GenBank/DDBJ whole genome shotgun (WGS) entry which is preliminary data.</text>
</comment>
<organism evidence="2 3">
    <name type="scientific">Kumtagia ephedrae</name>
    <dbReference type="NCBI Taxonomy" id="2116701"/>
    <lineage>
        <taxon>Bacteria</taxon>
        <taxon>Pseudomonadati</taxon>
        <taxon>Pseudomonadota</taxon>
        <taxon>Alphaproteobacteria</taxon>
        <taxon>Hyphomicrobiales</taxon>
        <taxon>Phyllobacteriaceae</taxon>
        <taxon>Kumtagia</taxon>
    </lineage>
</organism>
<gene>
    <name evidence="2" type="ORF">C7I84_01230</name>
</gene>
<dbReference type="Gene3D" id="3.40.50.1010">
    <property type="entry name" value="5'-nuclease"/>
    <property type="match status" value="1"/>
</dbReference>
<reference evidence="2 3" key="1">
    <citation type="submission" date="2018-03" db="EMBL/GenBank/DDBJ databases">
        <title>The draft genome of Mesorhizobium sp. 6GN-30.</title>
        <authorList>
            <person name="Liu L."/>
            <person name="Li L."/>
            <person name="Wang T."/>
            <person name="Zhang X."/>
            <person name="Liang L."/>
        </authorList>
    </citation>
    <scope>NUCLEOTIDE SEQUENCE [LARGE SCALE GENOMIC DNA]</scope>
    <source>
        <strain evidence="2 3">6GN30</strain>
    </source>
</reference>
<accession>A0A2P7STH8</accession>
<evidence type="ECO:0000313" key="2">
    <source>
        <dbReference type="EMBL" id="PSJ65774.1"/>
    </source>
</evidence>
<dbReference type="SUPFAM" id="SSF88723">
    <property type="entry name" value="PIN domain-like"/>
    <property type="match status" value="1"/>
</dbReference>
<feature type="domain" description="PIN" evidence="1">
    <location>
        <begin position="5"/>
        <end position="118"/>
    </location>
</feature>
<keyword evidence="3" id="KW-1185">Reference proteome</keyword>
<dbReference type="InterPro" id="IPR029060">
    <property type="entry name" value="PIN-like_dom_sf"/>
</dbReference>
<dbReference type="AlphaFoldDB" id="A0A2P7STH8"/>
<evidence type="ECO:0000313" key="3">
    <source>
        <dbReference type="Proteomes" id="UP000241229"/>
    </source>
</evidence>
<name>A0A2P7STH8_9HYPH</name>
<dbReference type="CDD" id="cd18682">
    <property type="entry name" value="PIN_VapC-like"/>
    <property type="match status" value="1"/>
</dbReference>
<dbReference type="Pfam" id="PF01850">
    <property type="entry name" value="PIN"/>
    <property type="match status" value="1"/>
</dbReference>
<dbReference type="EMBL" id="PXYK01000001">
    <property type="protein sequence ID" value="PSJ65774.1"/>
    <property type="molecule type" value="Genomic_DNA"/>
</dbReference>
<dbReference type="OrthoDB" id="286092at2"/>
<protein>
    <submittedName>
        <fullName evidence="2">PIN domain-containing protein</fullName>
    </submittedName>
</protein>
<dbReference type="InterPro" id="IPR002716">
    <property type="entry name" value="PIN_dom"/>
</dbReference>